<name>A0A178W1X7_ARATH</name>
<dbReference type="EMBL" id="LUHQ01000001">
    <property type="protein sequence ID" value="OAP12519.1"/>
    <property type="molecule type" value="Genomic_DNA"/>
</dbReference>
<dbReference type="AlphaFoldDB" id="A0A178W1X7"/>
<gene>
    <name evidence="1" type="ordered locus">AXX17_At1g40580</name>
</gene>
<sequence>MASMVENQDAIDAAMFGMLVVKVLLIRWYPGAWCNIWKFVGMVPLFDSQDMTIL</sequence>
<organism evidence="1 2">
    <name type="scientific">Arabidopsis thaliana</name>
    <name type="common">Mouse-ear cress</name>
    <dbReference type="NCBI Taxonomy" id="3702"/>
    <lineage>
        <taxon>Eukaryota</taxon>
        <taxon>Viridiplantae</taxon>
        <taxon>Streptophyta</taxon>
        <taxon>Embryophyta</taxon>
        <taxon>Tracheophyta</taxon>
        <taxon>Spermatophyta</taxon>
        <taxon>Magnoliopsida</taxon>
        <taxon>eudicotyledons</taxon>
        <taxon>Gunneridae</taxon>
        <taxon>Pentapetalae</taxon>
        <taxon>rosids</taxon>
        <taxon>malvids</taxon>
        <taxon>Brassicales</taxon>
        <taxon>Brassicaceae</taxon>
        <taxon>Camelineae</taxon>
        <taxon>Arabidopsis</taxon>
    </lineage>
</organism>
<evidence type="ECO:0000313" key="2">
    <source>
        <dbReference type="Proteomes" id="UP000078284"/>
    </source>
</evidence>
<proteinExistence type="predicted"/>
<protein>
    <submittedName>
        <fullName evidence="1">Uncharacterized protein</fullName>
    </submittedName>
</protein>
<reference evidence="2" key="1">
    <citation type="journal article" date="2016" name="Proc. Natl. Acad. Sci. U.S.A.">
        <title>Chromosome-level assembly of Arabidopsis thaliana Ler reveals the extent of translocation and inversion polymorphisms.</title>
        <authorList>
            <person name="Zapata L."/>
            <person name="Ding J."/>
            <person name="Willing E.M."/>
            <person name="Hartwig B."/>
            <person name="Bezdan D."/>
            <person name="Jiao W.B."/>
            <person name="Patel V."/>
            <person name="Velikkakam James G."/>
            <person name="Koornneef M."/>
            <person name="Ossowski S."/>
            <person name="Schneeberger K."/>
        </authorList>
    </citation>
    <scope>NUCLEOTIDE SEQUENCE [LARGE SCALE GENOMIC DNA]</scope>
    <source>
        <strain evidence="2">cv. Landsberg erecta</strain>
    </source>
</reference>
<evidence type="ECO:0000313" key="1">
    <source>
        <dbReference type="EMBL" id="OAP12519.1"/>
    </source>
</evidence>
<comment type="caution">
    <text evidence="1">The sequence shown here is derived from an EMBL/GenBank/DDBJ whole genome shotgun (WGS) entry which is preliminary data.</text>
</comment>
<accession>A0A178W1X7</accession>
<dbReference type="Proteomes" id="UP000078284">
    <property type="component" value="Chromosome 1"/>
</dbReference>